<dbReference type="Proteomes" id="UP000829447">
    <property type="component" value="Linkage Group LG4"/>
</dbReference>
<evidence type="ECO:0000313" key="2">
    <source>
        <dbReference type="Proteomes" id="UP000829447"/>
    </source>
</evidence>
<evidence type="ECO:0000313" key="1">
    <source>
        <dbReference type="EMBL" id="MCI4377065.1"/>
    </source>
</evidence>
<reference evidence="1 2" key="1">
    <citation type="journal article" date="2022" name="bioRxiv">
        <title>An ancient truncated duplication of the anti-Mullerian hormone receptor type 2 gene is a potential conserved master sex determinant in the Pangasiidae catfish family.</title>
        <authorList>
            <person name="Wen M."/>
            <person name="Pan Q."/>
            <person name="Jouanno E."/>
            <person name="Montfort J."/>
            <person name="Zahm M."/>
            <person name="Cabau C."/>
            <person name="Klopp C."/>
            <person name="Iampietro C."/>
            <person name="Roques C."/>
            <person name="Bouchez O."/>
            <person name="Castinel A."/>
            <person name="Donnadieu C."/>
            <person name="Parrinello H."/>
            <person name="Poncet C."/>
            <person name="Belmonte E."/>
            <person name="Gautier V."/>
            <person name="Avarre J.-C."/>
            <person name="Dugue R."/>
            <person name="Gustiano R."/>
            <person name="Ha T.T.T."/>
            <person name="Campet M."/>
            <person name="Sriphairoj K."/>
            <person name="Ribolli J."/>
            <person name="de Almeida F.L."/>
            <person name="Desvignes T."/>
            <person name="Postlethwait J.H."/>
            <person name="Bucao C.F."/>
            <person name="Robinson-Rechavi M."/>
            <person name="Bobe J."/>
            <person name="Herpin A."/>
            <person name="Guiguen Y."/>
        </authorList>
    </citation>
    <scope>NUCLEOTIDE SEQUENCE [LARGE SCALE GENOMIC DNA]</scope>
    <source>
        <strain evidence="1">YG-Dec2019</strain>
    </source>
</reference>
<dbReference type="EMBL" id="CM040457">
    <property type="protein sequence ID" value="MCI4377065.1"/>
    <property type="molecule type" value="Genomic_DNA"/>
</dbReference>
<sequence length="1993" mass="217835">MESARLAEGNSWKSGLDNKLKSPTAVSVALRPGVGDGGGGDDDGGGRQTTAPPRIDVLNGNRCAQPAAGLNTSSKAAVKTSKSGRGFTGNSNSLLLKRRRLKRNLSATAATGKMNPVSVSVPPSSSTLDRKTLLKRRQNAQLQPADRQWIRADLHRGSVHVHDKLAPSSPPRPVLCTLETTASEIALRLCQLGGKTASVLRIGARLHPTTDVNGNCRSRQDVVGDIGSEPSDRLRLLLLQTVPDAGLFSPRSDSDVLDNSRTPNDDDDEGDDECAGVRGRNSVSDDELSSKLGEHRDSLSDDMVLGTDASALSPTFDSATEGLDTYGSSSDELELEGPPSSTADPVLPELDNFTDDVKDRPEQMSLTSDSVSKLGDEPGPPTSPVSRSRVGSASEHDSSPALYVQLHGEAARRLAPDERPLQLQNDFLFKLGFKDPWRVQEEGMNTELGSLLRFYAGKPYNMASSERVQLSGTYNVRKGKLQLPVNRWSRRHVILCGTCLMVSSIKASHAGKMHILPLIGGKVEEVKKHSHCLAFSSAGPQSQTYYISFDSFTEHLRWHRHAAKMVSQRISSVDLSCCSLEKLPPNLLYSHDLTHLNLKHNFLPADSSLQQLQRFSRLRSLNLSNNQLGTFPLALSSISTLTELNLSCNCISNLHPSVGNMHNLQTLLLDGNTLTSLPAELGSLQRLCYLGLSFNEFSGVPAVLERLSAVERLCMAGNRVEQLTLQTFRLLSIKYVDLRLNRISSVVPDEPDFLRHVTQLDVRDNCLSELDASLFPRLEVLHCQRNRITRLRLRGSTLKALYASNNEIRDLEASPIASNLTYMDVSRNCLEALPAWLSDSKKLEVLDVSHNSIRELPQWLFCSSSLRKVLAGHSRLQRLPERVEKPVVEVLDVQHNQLAELPCNLFLKSNSLRCLNASANKLESLPPSSLSDESNSILQELYLTNNHLTDKCVPLLTGHTHLRVLHMAYNHLQTFPASKMAKLEELEEVDLSGNRLKAVPTTILNCRRMHTLIAHSNTIEVFPEVMQLMDMKCVDLSCNELVEITLPENLPPKLQELELTGNPHLNLDHKTLEQLKLCVAALSVSSFCSSREALYGVFDGDRNVEVPYLLQCTMNDILAEELHRTKSEEDYMTNMFLVMQRKLGTAGQKLGGSAVLCHIRHDPTDPAGCFTLTAANVGKCQAVLCRDGKALPLSLLHNICLEEEYNRIANTKPSSLRLCVAALSVSSFCGSREALYGVFDGDRNVEVPYLLQCTMNDILAEELHRTKSEEDYMTNTFLVMQRKLGTAGQKLGGSAVLCHIRHDPTDPAGCFTLTAANVGKCQAVLCRDGKALPLSLLHNIGLEEEYNRIRQHKAIITEDNKVNGVTDSTRIMGYSFLYPAVLPRPYVHTLPLTPRDEFFILGSRGLFEALEPAEAVEAVRKVPDPLAAAKKLCTLAQAYGCTESLSAVVVQLNDNKVNGVTDSTRIMGYSFLYPAVLPRPYVHTLPLTPRDEFFILGSRGLFEALEPAEAVEAVRKDNKVNGVTDSTRIMGYSFLYPAVLPRPYVHTLPLTPRDEFFILGSPVLPRPYVHTLPLTPRDEFFILGSRGLFEALEPAEAVEAVRKVPDPLAAAKKLCTLAQAYGCTESLSAVVVQLNVTEDCCCCCCCCSSSSGLHTTPQPPPSPGPGTGLYPPSAGVPPSSCSEISSEVSASEMSSEVGSTASSDEPPILLQEAHLHLHQPPNPNLRLLSCCSLHPTPTSEISSEVSASEMSSEVGSTASSDEPPILLQEAHLHLHQPPNPNPRLLSCCSLHPTPTSSAIMAASSSSFQRQLSSATFSSALSDNGLDSEDEEPIAGVFSNGSRLEVEADVHCLRLLAPPPPPPPCTPEIPDDVVPPEPETMPVTSEPEKEGKQSEKPGNNTTSEAWSKTLSRRRGNGSVAPHETSHNLIEVAAEAPSKKSGGYFTAPAMPDPDDQLIIPPELEEEVKEIMKQHQQEQQKPSKSEQPADYYDTTL</sequence>
<proteinExistence type="predicted"/>
<gene>
    <name evidence="1" type="ORF">PGIGA_G00199220</name>
</gene>
<keyword evidence="2" id="KW-1185">Reference proteome</keyword>
<name>A0ACC5WEJ5_PANGG</name>
<organism evidence="1 2">
    <name type="scientific">Pangasianodon gigas</name>
    <name type="common">Mekong giant catfish</name>
    <name type="synonym">Pangasius gigas</name>
    <dbReference type="NCBI Taxonomy" id="30993"/>
    <lineage>
        <taxon>Eukaryota</taxon>
        <taxon>Metazoa</taxon>
        <taxon>Chordata</taxon>
        <taxon>Craniata</taxon>
        <taxon>Vertebrata</taxon>
        <taxon>Euteleostomi</taxon>
        <taxon>Actinopterygii</taxon>
        <taxon>Neopterygii</taxon>
        <taxon>Teleostei</taxon>
        <taxon>Ostariophysi</taxon>
        <taxon>Siluriformes</taxon>
        <taxon>Pangasiidae</taxon>
        <taxon>Pangasianodon</taxon>
    </lineage>
</organism>
<comment type="caution">
    <text evidence="1">The sequence shown here is derived from an EMBL/GenBank/DDBJ whole genome shotgun (WGS) entry which is preliminary data.</text>
</comment>
<protein>
    <submittedName>
        <fullName evidence="1">Uncharacterized protein</fullName>
    </submittedName>
</protein>
<accession>A0ACC5WEJ5</accession>